<evidence type="ECO:0000259" key="1">
    <source>
        <dbReference type="Pfam" id="PF07883"/>
    </source>
</evidence>
<dbReference type="InterPro" id="IPR013096">
    <property type="entry name" value="Cupin_2"/>
</dbReference>
<dbReference type="Pfam" id="PF07883">
    <property type="entry name" value="Cupin_2"/>
    <property type="match status" value="1"/>
</dbReference>
<dbReference type="AlphaFoldDB" id="A0A6M3KA48"/>
<dbReference type="InterPro" id="IPR011051">
    <property type="entry name" value="RmlC_Cupin_sf"/>
</dbReference>
<name>A0A6M3KA48_9ZZZZ</name>
<accession>A0A6M3KA48</accession>
<dbReference type="Gene3D" id="2.60.120.10">
    <property type="entry name" value="Jelly Rolls"/>
    <property type="match status" value="1"/>
</dbReference>
<organism evidence="2">
    <name type="scientific">viral metagenome</name>
    <dbReference type="NCBI Taxonomy" id="1070528"/>
    <lineage>
        <taxon>unclassified sequences</taxon>
        <taxon>metagenomes</taxon>
        <taxon>organismal metagenomes</taxon>
    </lineage>
</organism>
<sequence length="134" mass="15354">MSIEELRKLTHGLPSLEELIQERTNKMVQWETDGGTCIGFTLWDEESVSVIRSFLSKGTHFKPHVHPGSNETLVIYKGKMKIRYNNSEQFLAEGDTVILDIEQPHETWALEDTWLIGITVPGSEGYPRARHFVE</sequence>
<evidence type="ECO:0000313" key="2">
    <source>
        <dbReference type="EMBL" id="QJA78709.1"/>
    </source>
</evidence>
<dbReference type="InterPro" id="IPR014710">
    <property type="entry name" value="RmlC-like_jellyroll"/>
</dbReference>
<gene>
    <name evidence="2" type="ORF">MM415A01024_0003</name>
</gene>
<dbReference type="EMBL" id="MT142350">
    <property type="protein sequence ID" value="QJA78709.1"/>
    <property type="molecule type" value="Genomic_DNA"/>
</dbReference>
<reference evidence="2" key="1">
    <citation type="submission" date="2020-03" db="EMBL/GenBank/DDBJ databases">
        <title>The deep terrestrial virosphere.</title>
        <authorList>
            <person name="Holmfeldt K."/>
            <person name="Nilsson E."/>
            <person name="Simone D."/>
            <person name="Lopez-Fernandez M."/>
            <person name="Wu X."/>
            <person name="de Brujin I."/>
            <person name="Lundin D."/>
            <person name="Andersson A."/>
            <person name="Bertilsson S."/>
            <person name="Dopson M."/>
        </authorList>
    </citation>
    <scope>NUCLEOTIDE SEQUENCE</scope>
    <source>
        <strain evidence="2">MM415A01024</strain>
    </source>
</reference>
<dbReference type="SUPFAM" id="SSF51182">
    <property type="entry name" value="RmlC-like cupins"/>
    <property type="match status" value="1"/>
</dbReference>
<feature type="domain" description="Cupin type-2" evidence="1">
    <location>
        <begin position="56"/>
        <end position="112"/>
    </location>
</feature>
<protein>
    <submittedName>
        <fullName evidence="2">Putative cupin domain-containing protein</fullName>
    </submittedName>
</protein>
<proteinExistence type="predicted"/>